<organism evidence="1 2">
    <name type="scientific">Staurois parvus</name>
    <dbReference type="NCBI Taxonomy" id="386267"/>
    <lineage>
        <taxon>Eukaryota</taxon>
        <taxon>Metazoa</taxon>
        <taxon>Chordata</taxon>
        <taxon>Craniata</taxon>
        <taxon>Vertebrata</taxon>
        <taxon>Euteleostomi</taxon>
        <taxon>Amphibia</taxon>
        <taxon>Batrachia</taxon>
        <taxon>Anura</taxon>
        <taxon>Neobatrachia</taxon>
        <taxon>Ranoidea</taxon>
        <taxon>Ranidae</taxon>
        <taxon>Staurois</taxon>
    </lineage>
</organism>
<dbReference type="EMBL" id="CATNWA010007665">
    <property type="protein sequence ID" value="CAI9554492.1"/>
    <property type="molecule type" value="Genomic_DNA"/>
</dbReference>
<comment type="caution">
    <text evidence="1">The sequence shown here is derived from an EMBL/GenBank/DDBJ whole genome shotgun (WGS) entry which is preliminary data.</text>
</comment>
<gene>
    <name evidence="1" type="ORF">SPARVUS_LOCUS4224957</name>
</gene>
<proteinExistence type="predicted"/>
<name>A0ABN9C5E6_9NEOB</name>
<accession>A0ABN9C5E6</accession>
<protein>
    <submittedName>
        <fullName evidence="1">Uncharacterized protein</fullName>
    </submittedName>
</protein>
<sequence>SLFTPAAHKCAASRRLGLDAERPHIWVQLRKTYVLRACALHATSTHVRYSQKGPDLLFRSGYFPIM</sequence>
<dbReference type="Proteomes" id="UP001162483">
    <property type="component" value="Unassembled WGS sequence"/>
</dbReference>
<feature type="non-terminal residue" evidence="1">
    <location>
        <position position="1"/>
    </location>
</feature>
<evidence type="ECO:0000313" key="2">
    <source>
        <dbReference type="Proteomes" id="UP001162483"/>
    </source>
</evidence>
<evidence type="ECO:0000313" key="1">
    <source>
        <dbReference type="EMBL" id="CAI9554492.1"/>
    </source>
</evidence>
<reference evidence="1" key="1">
    <citation type="submission" date="2023-05" db="EMBL/GenBank/DDBJ databases">
        <authorList>
            <person name="Stuckert A."/>
        </authorList>
    </citation>
    <scope>NUCLEOTIDE SEQUENCE</scope>
</reference>
<keyword evidence="2" id="KW-1185">Reference proteome</keyword>